<proteinExistence type="predicted"/>
<dbReference type="EMBL" id="MN740394">
    <property type="protein sequence ID" value="QHU04108.1"/>
    <property type="molecule type" value="Genomic_DNA"/>
</dbReference>
<keyword evidence="1" id="KW-1133">Transmembrane helix</keyword>
<keyword evidence="1" id="KW-0812">Transmembrane</keyword>
<name>A0A6C0JJZ6_9ZZZZ</name>
<keyword evidence="1" id="KW-0472">Membrane</keyword>
<sequence length="128" mass="14151">MLVNVLIIFFIILIFYQVFLSNISNMVYKMTNGIIEGMDTTTTSSSQEYQPYDMNNPNNALILAQQNAGNIQVLKQQVDKVLGLDKEVQDISGNLATLTTQVTNLMTAQQQYAQTNLPSSPPEVTGTS</sequence>
<feature type="transmembrane region" description="Helical" evidence="1">
    <location>
        <begin position="6"/>
        <end position="28"/>
    </location>
</feature>
<accession>A0A6C0JJZ6</accession>
<organism evidence="2">
    <name type="scientific">viral metagenome</name>
    <dbReference type="NCBI Taxonomy" id="1070528"/>
    <lineage>
        <taxon>unclassified sequences</taxon>
        <taxon>metagenomes</taxon>
        <taxon>organismal metagenomes</taxon>
    </lineage>
</organism>
<evidence type="ECO:0000313" key="2">
    <source>
        <dbReference type="EMBL" id="QHU04108.1"/>
    </source>
</evidence>
<evidence type="ECO:0000256" key="1">
    <source>
        <dbReference type="SAM" id="Phobius"/>
    </source>
</evidence>
<reference evidence="2" key="1">
    <citation type="journal article" date="2020" name="Nature">
        <title>Giant virus diversity and host interactions through global metagenomics.</title>
        <authorList>
            <person name="Schulz F."/>
            <person name="Roux S."/>
            <person name="Paez-Espino D."/>
            <person name="Jungbluth S."/>
            <person name="Walsh D.A."/>
            <person name="Denef V.J."/>
            <person name="McMahon K.D."/>
            <person name="Konstantinidis K.T."/>
            <person name="Eloe-Fadrosh E.A."/>
            <person name="Kyrpides N.C."/>
            <person name="Woyke T."/>
        </authorList>
    </citation>
    <scope>NUCLEOTIDE SEQUENCE</scope>
    <source>
        <strain evidence="2">GVMAG-M-3300027708-39</strain>
    </source>
</reference>
<protein>
    <submittedName>
        <fullName evidence="2">Uncharacterized protein</fullName>
    </submittedName>
</protein>
<dbReference type="AlphaFoldDB" id="A0A6C0JJZ6"/>